<proteinExistence type="predicted"/>
<keyword evidence="3" id="KW-1185">Reference proteome</keyword>
<reference evidence="3" key="1">
    <citation type="submission" date="2016-11" db="EMBL/GenBank/DDBJ databases">
        <authorList>
            <person name="Varghese N."/>
            <person name="Submissions S."/>
        </authorList>
    </citation>
    <scope>NUCLEOTIDE SEQUENCE [LARGE SCALE GENOMIC DNA]</scope>
    <source>
        <strain evidence="3">UWOS</strain>
    </source>
</reference>
<dbReference type="Gene3D" id="3.40.50.200">
    <property type="entry name" value="Peptidase S8/S53 domain"/>
    <property type="match status" value="1"/>
</dbReference>
<dbReference type="GO" id="GO:0004252">
    <property type="term" value="F:serine-type endopeptidase activity"/>
    <property type="evidence" value="ECO:0007669"/>
    <property type="project" value="InterPro"/>
</dbReference>
<dbReference type="SUPFAM" id="SSF52743">
    <property type="entry name" value="Subtilisin-like"/>
    <property type="match status" value="1"/>
</dbReference>
<dbReference type="AlphaFoldDB" id="A0A1M6WB84"/>
<dbReference type="InterPro" id="IPR000209">
    <property type="entry name" value="Peptidase_S8/S53_dom"/>
</dbReference>
<dbReference type="EMBL" id="FRAW01000023">
    <property type="protein sequence ID" value="SHK90994.1"/>
    <property type="molecule type" value="Genomic_DNA"/>
</dbReference>
<evidence type="ECO:0000313" key="2">
    <source>
        <dbReference type="EMBL" id="SHK90994.1"/>
    </source>
</evidence>
<organism evidence="2 3">
    <name type="scientific">Fibrobacter intestinalis</name>
    <dbReference type="NCBI Taxonomy" id="28122"/>
    <lineage>
        <taxon>Bacteria</taxon>
        <taxon>Pseudomonadati</taxon>
        <taxon>Fibrobacterota</taxon>
        <taxon>Fibrobacteria</taxon>
        <taxon>Fibrobacterales</taxon>
        <taxon>Fibrobacteraceae</taxon>
        <taxon>Fibrobacter</taxon>
    </lineage>
</organism>
<dbReference type="Proteomes" id="UP000184275">
    <property type="component" value="Unassembled WGS sequence"/>
</dbReference>
<accession>A0A1M6WB84</accession>
<evidence type="ECO:0000313" key="3">
    <source>
        <dbReference type="Proteomes" id="UP000184275"/>
    </source>
</evidence>
<name>A0A1M6WB84_9BACT</name>
<dbReference type="InterPro" id="IPR036852">
    <property type="entry name" value="Peptidase_S8/S53_dom_sf"/>
</dbReference>
<dbReference type="Pfam" id="PF00082">
    <property type="entry name" value="Peptidase_S8"/>
    <property type="match status" value="1"/>
</dbReference>
<dbReference type="CDD" id="cd04847">
    <property type="entry name" value="Peptidases_S8_Subtilisin_like_2"/>
    <property type="match status" value="1"/>
</dbReference>
<dbReference type="InterPro" id="IPR034074">
    <property type="entry name" value="Y4bN_pept_dom"/>
</dbReference>
<gene>
    <name evidence="2" type="ORF">SAMN05720469_12312</name>
</gene>
<evidence type="ECO:0000259" key="1">
    <source>
        <dbReference type="Pfam" id="PF00082"/>
    </source>
</evidence>
<feature type="domain" description="Peptidase S8/S53" evidence="1">
    <location>
        <begin position="263"/>
        <end position="525"/>
    </location>
</feature>
<dbReference type="GO" id="GO:0006508">
    <property type="term" value="P:proteolysis"/>
    <property type="evidence" value="ECO:0007669"/>
    <property type="project" value="InterPro"/>
</dbReference>
<dbReference type="RefSeq" id="WP_073305137.1">
    <property type="nucleotide sequence ID" value="NZ_FRAW01000023.1"/>
</dbReference>
<protein>
    <submittedName>
        <fullName evidence="2">Subtilase family protein</fullName>
    </submittedName>
</protein>
<sequence>MNDVLLLKGRFEHAPNPTKPGAPKLPSNGKVTAEHVSLLIQELKIEQSKWLHDSSISKALLDVHYNRIIAKSNRMRSIFAFDCDEHIVGAKFDPTKTKHIITYCFDKGEFSKAIERLDDCQKIIENNFGGEVTAKDLDQLSTDTWSIKVMSRTQFMQCVKDCFYISHFAKDRTPKILNETSLISIYDIGEDAVDLLRNFGIIITNDRIINGTTLQLLPHEVNILNNKAPYLIAMVVSDISKYTKDDFEITEGVKPHIAEPTNEPIIGVIDTVFDTSAYFSKWVDYVNMVPDEIEIKKEYTEHGTTVSSIIVDGPALNPELDDGCGHFRVKHFGVLAGSVGSTFTILKAIKQIVSENKNIKVWNLSLGSKQEIPENYISPEAAILDKIQYENDVTFIIAGTNKDVGEQGEKRIGAPADSINSIVVNSVDFERKPASYTRTGPVLSFYNKPDLCYYGGDYKKRIVAFGPKGKTLVSGTSYAAPWIARKMAYLIYVMGLRREVAKAMLIDSAASWTTNEESSTKIGYGVVPKKIDDIVRSKDDEIRFVLMGDSQKYSTYNYGIPIPVANETHPFVARATLCYYPNCERNQGVDYTNTEMELRFGRINDKGRVQSIKGNKEEPEEVEDMNDFTEEHVRRYFRKWDNIKYISDHLTSRSKPRKVYTNANGNWGIKLTTMNRLRQNDGDGLPFGVVITLKELNGRNRIDDFIQLCSLRGWLVNRVNVENLVEVRNKAEEDIVWE</sequence>